<gene>
    <name evidence="12" type="ORF">DMP08_08730</name>
</gene>
<keyword evidence="4" id="KW-0349">Heme</keyword>
<dbReference type="Proteomes" id="UP000278632">
    <property type="component" value="Unassembled WGS sequence"/>
</dbReference>
<reference evidence="13" key="1">
    <citation type="submission" date="2018-05" db="EMBL/GenBank/DDBJ databases">
        <title>Genome Sequencing of selected type strains of the family Eggerthellaceae.</title>
        <authorList>
            <person name="Danylec N."/>
            <person name="Stoll D.A."/>
            <person name="Doetsch A."/>
            <person name="Huch M."/>
        </authorList>
    </citation>
    <scope>NUCLEOTIDE SEQUENCE [LARGE SCALE GENOMIC DNA]</scope>
    <source>
        <strain evidence="13">DSM 16106</strain>
    </source>
</reference>
<keyword evidence="13" id="KW-1185">Reference proteome</keyword>
<dbReference type="SUPFAM" id="SSF48695">
    <property type="entry name" value="Multiheme cytochromes"/>
    <property type="match status" value="1"/>
</dbReference>
<dbReference type="InterPro" id="IPR003321">
    <property type="entry name" value="Cyt_c552"/>
</dbReference>
<dbReference type="GO" id="GO:0030288">
    <property type="term" value="C:outer membrane-bounded periplasmic space"/>
    <property type="evidence" value="ECO:0007669"/>
    <property type="project" value="TreeGrafter"/>
</dbReference>
<dbReference type="PANTHER" id="PTHR30633">
    <property type="entry name" value="CYTOCHROME C-552 RESPIRATORY NITRITE REDUCTASE"/>
    <property type="match status" value="1"/>
</dbReference>
<dbReference type="PANTHER" id="PTHR30633:SF0">
    <property type="entry name" value="CYTOCHROME C-552"/>
    <property type="match status" value="1"/>
</dbReference>
<dbReference type="Gene3D" id="1.10.1130.10">
    <property type="entry name" value="Flavocytochrome C3, Chain A"/>
    <property type="match status" value="1"/>
</dbReference>
<evidence type="ECO:0000313" key="12">
    <source>
        <dbReference type="EMBL" id="RNL42203.1"/>
    </source>
</evidence>
<dbReference type="GO" id="GO:0046872">
    <property type="term" value="F:metal ion binding"/>
    <property type="evidence" value="ECO:0007669"/>
    <property type="project" value="UniProtKB-KW"/>
</dbReference>
<protein>
    <recommendedName>
        <fullName evidence="3">nitrite reductase (cytochrome; ammonia-forming)</fullName>
        <ecNumber evidence="3">1.7.2.2</ecNumber>
    </recommendedName>
</protein>
<keyword evidence="5" id="KW-0479">Metal-binding</keyword>
<dbReference type="GO" id="GO:0042279">
    <property type="term" value="F:nitrite reductase (cytochrome, ammonia-forming) activity"/>
    <property type="evidence" value="ECO:0007669"/>
    <property type="project" value="UniProtKB-EC"/>
</dbReference>
<evidence type="ECO:0000256" key="9">
    <source>
        <dbReference type="ARBA" id="ARBA00023004"/>
    </source>
</evidence>
<evidence type="ECO:0000256" key="6">
    <source>
        <dbReference type="ARBA" id="ARBA00022729"/>
    </source>
</evidence>
<dbReference type="OrthoDB" id="9780421at2"/>
<evidence type="ECO:0000256" key="1">
    <source>
        <dbReference type="ARBA" id="ARBA00004196"/>
    </source>
</evidence>
<dbReference type="CDD" id="cd00548">
    <property type="entry name" value="NrfA-like"/>
    <property type="match status" value="1"/>
</dbReference>
<dbReference type="Pfam" id="PF02335">
    <property type="entry name" value="Cytochrom_C552"/>
    <property type="match status" value="1"/>
</dbReference>
<comment type="catalytic activity">
    <reaction evidence="10">
        <text>6 Fe(III)-[cytochrome c] + NH4(+) + 2 H2O = 6 Fe(II)-[cytochrome c] + nitrite + 8 H(+)</text>
        <dbReference type="Rhea" id="RHEA:13089"/>
        <dbReference type="Rhea" id="RHEA-COMP:10350"/>
        <dbReference type="Rhea" id="RHEA-COMP:14399"/>
        <dbReference type="ChEBI" id="CHEBI:15377"/>
        <dbReference type="ChEBI" id="CHEBI:15378"/>
        <dbReference type="ChEBI" id="CHEBI:16301"/>
        <dbReference type="ChEBI" id="CHEBI:28938"/>
        <dbReference type="ChEBI" id="CHEBI:29033"/>
        <dbReference type="ChEBI" id="CHEBI:29034"/>
        <dbReference type="EC" id="1.7.2.2"/>
    </reaction>
</comment>
<evidence type="ECO:0000256" key="2">
    <source>
        <dbReference type="ARBA" id="ARBA00009288"/>
    </source>
</evidence>
<accession>A0A3N0B507</accession>
<dbReference type="GO" id="GO:0019645">
    <property type="term" value="P:anaerobic electron transport chain"/>
    <property type="evidence" value="ECO:0007669"/>
    <property type="project" value="TreeGrafter"/>
</dbReference>
<evidence type="ECO:0000256" key="4">
    <source>
        <dbReference type="ARBA" id="ARBA00022617"/>
    </source>
</evidence>
<evidence type="ECO:0000256" key="10">
    <source>
        <dbReference type="ARBA" id="ARBA00049131"/>
    </source>
</evidence>
<proteinExistence type="inferred from homology"/>
<evidence type="ECO:0000256" key="11">
    <source>
        <dbReference type="SAM" id="SignalP"/>
    </source>
</evidence>
<feature type="chain" id="PRO_5039430173" description="nitrite reductase (cytochrome; ammonia-forming)" evidence="11">
    <location>
        <begin position="30"/>
        <end position="441"/>
    </location>
</feature>
<comment type="caution">
    <text evidence="12">The sequence shown here is derived from an EMBL/GenBank/DDBJ whole genome shotgun (WGS) entry which is preliminary data.</text>
</comment>
<keyword evidence="7" id="KW-0106">Calcium</keyword>
<evidence type="ECO:0000256" key="5">
    <source>
        <dbReference type="ARBA" id="ARBA00022723"/>
    </source>
</evidence>
<evidence type="ECO:0000256" key="7">
    <source>
        <dbReference type="ARBA" id="ARBA00022837"/>
    </source>
</evidence>
<dbReference type="Gene3D" id="1.20.140.10">
    <property type="entry name" value="Butyryl-CoA Dehydrogenase, subunit A, domain 3"/>
    <property type="match status" value="1"/>
</dbReference>
<dbReference type="GO" id="GO:0020037">
    <property type="term" value="F:heme binding"/>
    <property type="evidence" value="ECO:0007669"/>
    <property type="project" value="TreeGrafter"/>
</dbReference>
<dbReference type="InterPro" id="IPR036280">
    <property type="entry name" value="Multihaem_cyt_sf"/>
</dbReference>
<dbReference type="EC" id="1.7.2.2" evidence="3"/>
<dbReference type="EMBL" id="QICD01000018">
    <property type="protein sequence ID" value="RNL42203.1"/>
    <property type="molecule type" value="Genomic_DNA"/>
</dbReference>
<dbReference type="RefSeq" id="WP_123192530.1">
    <property type="nucleotide sequence ID" value="NZ_QICD01000018.1"/>
</dbReference>
<dbReference type="PROSITE" id="PS51257">
    <property type="entry name" value="PROKAR_LIPOPROTEIN"/>
    <property type="match status" value="1"/>
</dbReference>
<keyword evidence="8" id="KW-0560">Oxidoreductase</keyword>
<comment type="similarity">
    <text evidence="2">Belongs to the cytochrome c-552 family.</text>
</comment>
<sequence length="441" mass="49029">MTKVKKNKLALWTASLCAFGMVMGLVACAPQAATDDKADQKNESKTEKVETPAADKFGVVVAESWKDIYPDQYKTYMENEANSPDSGKHNYLELYPALNTMYKGYAFALGYDEASSHVYSLKSVKETPRTIKKEQLAGCITCKTPQFTAMVNEKGEGVYKEKFNDMIGQFTEPISCYNCHENDPSQVKLTHSYWVNSLGKAANDDKAAPLGAQACGQCHNEYYFDGETKATTNPYTGLDQMTPDAILAYYDERNFKDWEHADTLAPMLKVQHPEFETIYGGKQTTMAKNGYSCGDCHMGTVEGENGEYTSHNWTSPLENKQLLENDCNSCHKDLKKQVADWQAEEETRVTAISEKIEALTKGIAEKYADEIAAMKAAKEAGAEVPAASEELASLQKIQRNAQFYWDFVMVENSEGAHNPTLTFETLDKAEKAVDEGLAKLA</sequence>
<evidence type="ECO:0000256" key="8">
    <source>
        <dbReference type="ARBA" id="ARBA00023002"/>
    </source>
</evidence>
<name>A0A3N0B507_9ACTN</name>
<keyword evidence="6 11" id="KW-0732">Signal</keyword>
<dbReference type="AlphaFoldDB" id="A0A3N0B507"/>
<evidence type="ECO:0000313" key="13">
    <source>
        <dbReference type="Proteomes" id="UP000278632"/>
    </source>
</evidence>
<comment type="subcellular location">
    <subcellularLocation>
        <location evidence="1">Cell envelope</location>
    </subcellularLocation>
</comment>
<evidence type="ECO:0000256" key="3">
    <source>
        <dbReference type="ARBA" id="ARBA00011887"/>
    </source>
</evidence>
<keyword evidence="9" id="KW-0408">Iron</keyword>
<organism evidence="12 13">
    <name type="scientific">Paraeggerthella hongkongensis</name>
    <dbReference type="NCBI Taxonomy" id="230658"/>
    <lineage>
        <taxon>Bacteria</taxon>
        <taxon>Bacillati</taxon>
        <taxon>Actinomycetota</taxon>
        <taxon>Coriobacteriia</taxon>
        <taxon>Eggerthellales</taxon>
        <taxon>Eggerthellaceae</taxon>
        <taxon>Paraeggerthella</taxon>
    </lineage>
</organism>
<feature type="signal peptide" evidence="11">
    <location>
        <begin position="1"/>
        <end position="29"/>
    </location>
</feature>